<proteinExistence type="predicted"/>
<keyword evidence="3" id="KW-1185">Reference proteome</keyword>
<evidence type="ECO:0008006" key="4">
    <source>
        <dbReference type="Google" id="ProtNLM"/>
    </source>
</evidence>
<reference evidence="2 3" key="1">
    <citation type="submission" date="2023-07" db="EMBL/GenBank/DDBJ databases">
        <title>Genomic Encyclopedia of Type Strains, Phase IV (KMG-IV): sequencing the most valuable type-strain genomes for metagenomic binning, comparative biology and taxonomic classification.</title>
        <authorList>
            <person name="Goeker M."/>
        </authorList>
    </citation>
    <scope>NUCLEOTIDE SEQUENCE [LARGE SCALE GENOMIC DNA]</scope>
    <source>
        <strain evidence="2 3">DSM 19619</strain>
    </source>
</reference>
<keyword evidence="1" id="KW-0732">Signal</keyword>
<sequence>MVGGRIGIWAARCMAAAALAALGGCGGGSGGPSWFSGVYGSAAEEQAPNPNITPGVNGVTVTSAESAKPVVVPVDPDAECPAINVPSGMSSYASYAGAASPDNVRYQLILSDYARECSLVSGSSIAIKIGIQGRVLLGEKGSPGTYSAPLTVTVRDRDAKTVYSKTVQVSASVAGGDTQGTFKLIDNDILLPLSLQKPVRYYEIQIGFGGNKPAEAVRRKRRA</sequence>
<evidence type="ECO:0000313" key="2">
    <source>
        <dbReference type="EMBL" id="MDQ0470383.1"/>
    </source>
</evidence>
<dbReference type="RefSeq" id="WP_307274329.1">
    <property type="nucleotide sequence ID" value="NZ_JAUSVX010000006.1"/>
</dbReference>
<feature type="signal peptide" evidence="1">
    <location>
        <begin position="1"/>
        <end position="20"/>
    </location>
</feature>
<accession>A0ABU0JAB3</accession>
<comment type="caution">
    <text evidence="2">The sequence shown here is derived from an EMBL/GenBank/DDBJ whole genome shotgun (WGS) entry which is preliminary data.</text>
</comment>
<dbReference type="PROSITE" id="PS51257">
    <property type="entry name" value="PROKAR_LIPOPROTEIN"/>
    <property type="match status" value="1"/>
</dbReference>
<protein>
    <recommendedName>
        <fullName evidence="4">Lipoprotein</fullName>
    </recommendedName>
</protein>
<feature type="chain" id="PRO_5045095183" description="Lipoprotein" evidence="1">
    <location>
        <begin position="21"/>
        <end position="223"/>
    </location>
</feature>
<evidence type="ECO:0000313" key="3">
    <source>
        <dbReference type="Proteomes" id="UP001242480"/>
    </source>
</evidence>
<evidence type="ECO:0000256" key="1">
    <source>
        <dbReference type="SAM" id="SignalP"/>
    </source>
</evidence>
<dbReference type="Proteomes" id="UP001242480">
    <property type="component" value="Unassembled WGS sequence"/>
</dbReference>
<name>A0ABU0JAB3_9HYPH</name>
<dbReference type="EMBL" id="JAUSVX010000006">
    <property type="protein sequence ID" value="MDQ0470383.1"/>
    <property type="molecule type" value="Genomic_DNA"/>
</dbReference>
<organism evidence="2 3">
    <name type="scientific">Labrys wisconsinensis</name>
    <dbReference type="NCBI Taxonomy" id="425677"/>
    <lineage>
        <taxon>Bacteria</taxon>
        <taxon>Pseudomonadati</taxon>
        <taxon>Pseudomonadota</taxon>
        <taxon>Alphaproteobacteria</taxon>
        <taxon>Hyphomicrobiales</taxon>
        <taxon>Xanthobacteraceae</taxon>
        <taxon>Labrys</taxon>
    </lineage>
</organism>
<gene>
    <name evidence="2" type="ORF">QO011_003402</name>
</gene>